<dbReference type="Proteomes" id="UP001432075">
    <property type="component" value="Chromosome"/>
</dbReference>
<evidence type="ECO:0000256" key="2">
    <source>
        <dbReference type="ARBA" id="ARBA00022448"/>
    </source>
</evidence>
<feature type="domain" description="Solute-binding protein family 3/N-terminal" evidence="6">
    <location>
        <begin position="29"/>
        <end position="254"/>
    </location>
</feature>
<feature type="chain" id="PRO_5045427762" evidence="5">
    <location>
        <begin position="24"/>
        <end position="268"/>
    </location>
</feature>
<dbReference type="InterPro" id="IPR051455">
    <property type="entry name" value="Bact_solute-bind_prot3"/>
</dbReference>
<dbReference type="InterPro" id="IPR001638">
    <property type="entry name" value="Solute-binding_3/MltF_N"/>
</dbReference>
<protein>
    <submittedName>
        <fullName evidence="7">Glutamate ABC transporter substrate-binding protein</fullName>
    </submittedName>
</protein>
<gene>
    <name evidence="7" type="ORF">OHU17_04955</name>
</gene>
<keyword evidence="2" id="KW-0813">Transport</keyword>
<dbReference type="SMART" id="SM00062">
    <property type="entry name" value="PBPb"/>
    <property type="match status" value="1"/>
</dbReference>
<dbReference type="InterPro" id="IPR018313">
    <property type="entry name" value="SBP_3_CS"/>
</dbReference>
<keyword evidence="8" id="KW-1185">Reference proteome</keyword>
<dbReference type="PANTHER" id="PTHR30085:SF6">
    <property type="entry name" value="ABC TRANSPORTER GLUTAMINE-BINDING PROTEIN GLNH"/>
    <property type="match status" value="1"/>
</dbReference>
<evidence type="ECO:0000256" key="1">
    <source>
        <dbReference type="ARBA" id="ARBA00010333"/>
    </source>
</evidence>
<dbReference type="PROSITE" id="PS01039">
    <property type="entry name" value="SBP_BACTERIAL_3"/>
    <property type="match status" value="1"/>
</dbReference>
<evidence type="ECO:0000256" key="3">
    <source>
        <dbReference type="ARBA" id="ARBA00022729"/>
    </source>
</evidence>
<dbReference type="Pfam" id="PF00497">
    <property type="entry name" value="SBP_bac_3"/>
    <property type="match status" value="1"/>
</dbReference>
<organism evidence="7 8">
    <name type="scientific">Streptomyces goshikiensis</name>
    <dbReference type="NCBI Taxonomy" id="1942"/>
    <lineage>
        <taxon>Bacteria</taxon>
        <taxon>Bacillati</taxon>
        <taxon>Actinomycetota</taxon>
        <taxon>Actinomycetes</taxon>
        <taxon>Kitasatosporales</taxon>
        <taxon>Streptomycetaceae</taxon>
        <taxon>Streptomyces</taxon>
    </lineage>
</organism>
<sequence>MKVSKAGAVAATLAVALTASGCAEDAKEPIAIGIKFDQPGIGFREQDGTFTGFDVDVATYVAKQLGYKANEIEFKQVFSSDRELLIQYNEVDFVAASYSISDKRKEKVDFAGPYFIAHQDLLVRADDASVTKAEDLNSKKLCSVTGSTSAEKVKALAPKASVMELEGYSECLVAVQDGSADAMTTDNSILAGYAARKENTGKFKLIGLSLSNENYGIGVKKGNKELQKKINAALTKMVTDGSWEAAVKKNFGPANYKYEPAPMVTSGN</sequence>
<reference evidence="7" key="1">
    <citation type="submission" date="2022-10" db="EMBL/GenBank/DDBJ databases">
        <title>The complete genomes of actinobacterial strains from the NBC collection.</title>
        <authorList>
            <person name="Joergensen T.S."/>
            <person name="Alvarez Arevalo M."/>
            <person name="Sterndorff E.B."/>
            <person name="Faurdal D."/>
            <person name="Vuksanovic O."/>
            <person name="Mourched A.-S."/>
            <person name="Charusanti P."/>
            <person name="Shaw S."/>
            <person name="Blin K."/>
            <person name="Weber T."/>
        </authorList>
    </citation>
    <scope>NUCLEOTIDE SEQUENCE</scope>
    <source>
        <strain evidence="7">NBC_00283</strain>
    </source>
</reference>
<accession>A0ABZ1REL1</accession>
<evidence type="ECO:0000313" key="8">
    <source>
        <dbReference type="Proteomes" id="UP001432075"/>
    </source>
</evidence>
<feature type="signal peptide" evidence="5">
    <location>
        <begin position="1"/>
        <end position="23"/>
    </location>
</feature>
<dbReference type="PANTHER" id="PTHR30085">
    <property type="entry name" value="AMINO ACID ABC TRANSPORTER PERMEASE"/>
    <property type="match status" value="1"/>
</dbReference>
<dbReference type="RefSeq" id="WP_328775328.1">
    <property type="nucleotide sequence ID" value="NZ_CP108057.1"/>
</dbReference>
<proteinExistence type="inferred from homology"/>
<name>A0ABZ1REL1_9ACTN</name>
<dbReference type="PROSITE" id="PS51257">
    <property type="entry name" value="PROKAR_LIPOPROTEIN"/>
    <property type="match status" value="1"/>
</dbReference>
<comment type="similarity">
    <text evidence="1 4">Belongs to the bacterial solute-binding protein 3 family.</text>
</comment>
<dbReference type="Gene3D" id="3.40.190.10">
    <property type="entry name" value="Periplasmic binding protein-like II"/>
    <property type="match status" value="2"/>
</dbReference>
<keyword evidence="3 5" id="KW-0732">Signal</keyword>
<dbReference type="EMBL" id="CP108057">
    <property type="protein sequence ID" value="WUO45222.1"/>
    <property type="molecule type" value="Genomic_DNA"/>
</dbReference>
<evidence type="ECO:0000256" key="4">
    <source>
        <dbReference type="RuleBase" id="RU003744"/>
    </source>
</evidence>
<dbReference type="CDD" id="cd13690">
    <property type="entry name" value="PBP2_GluB"/>
    <property type="match status" value="1"/>
</dbReference>
<evidence type="ECO:0000259" key="6">
    <source>
        <dbReference type="SMART" id="SM00062"/>
    </source>
</evidence>
<evidence type="ECO:0000313" key="7">
    <source>
        <dbReference type="EMBL" id="WUO45222.1"/>
    </source>
</evidence>
<dbReference type="SUPFAM" id="SSF53850">
    <property type="entry name" value="Periplasmic binding protein-like II"/>
    <property type="match status" value="1"/>
</dbReference>
<evidence type="ECO:0000256" key="5">
    <source>
        <dbReference type="SAM" id="SignalP"/>
    </source>
</evidence>